<dbReference type="Gene3D" id="3.40.30.10">
    <property type="entry name" value="Glutaredoxin"/>
    <property type="match status" value="1"/>
</dbReference>
<evidence type="ECO:0000256" key="2">
    <source>
        <dbReference type="ARBA" id="ARBA00022982"/>
    </source>
</evidence>
<dbReference type="AlphaFoldDB" id="F2KNK8"/>
<feature type="site" description="Contributes to redox potential value" evidence="5">
    <location>
        <position position="29"/>
    </location>
</feature>
<dbReference type="InterPro" id="IPR005746">
    <property type="entry name" value="Thioredoxin"/>
</dbReference>
<dbReference type="Proteomes" id="UP000008136">
    <property type="component" value="Chromosome"/>
</dbReference>
<dbReference type="PANTHER" id="PTHR45663:SF11">
    <property type="entry name" value="GEO12009P1"/>
    <property type="match status" value="1"/>
</dbReference>
<keyword evidence="9" id="KW-1185">Reference proteome</keyword>
<dbReference type="STRING" id="693661.Arcve_0198"/>
<dbReference type="SUPFAM" id="SSF52833">
    <property type="entry name" value="Thioredoxin-like"/>
    <property type="match status" value="1"/>
</dbReference>
<dbReference type="InterPro" id="IPR036249">
    <property type="entry name" value="Thioredoxin-like_sf"/>
</dbReference>
<dbReference type="PRINTS" id="PR00421">
    <property type="entry name" value="THIOREDOXIN"/>
</dbReference>
<dbReference type="PIRSF" id="PIRSF000077">
    <property type="entry name" value="Thioredoxin"/>
    <property type="match status" value="1"/>
</dbReference>
<dbReference type="GO" id="GO:0015035">
    <property type="term" value="F:protein-disulfide reductase activity"/>
    <property type="evidence" value="ECO:0007669"/>
    <property type="project" value="InterPro"/>
</dbReference>
<dbReference type="PROSITE" id="PS00194">
    <property type="entry name" value="THIOREDOXIN_1"/>
    <property type="match status" value="1"/>
</dbReference>
<gene>
    <name evidence="8" type="ordered locus">Arcve_0198</name>
</gene>
<evidence type="ECO:0000256" key="4">
    <source>
        <dbReference type="ARBA" id="ARBA00023284"/>
    </source>
</evidence>
<dbReference type="FunFam" id="3.40.30.10:FF:000001">
    <property type="entry name" value="Thioredoxin"/>
    <property type="match status" value="1"/>
</dbReference>
<evidence type="ECO:0000256" key="3">
    <source>
        <dbReference type="ARBA" id="ARBA00023157"/>
    </source>
</evidence>
<reference evidence="8 9" key="1">
    <citation type="submission" date="2011-03" db="EMBL/GenBank/DDBJ databases">
        <title>The complete genome of Archaeoglobus veneficus SNP6.</title>
        <authorList>
            <consortium name="US DOE Joint Genome Institute (JGI-PGF)"/>
            <person name="Lucas S."/>
            <person name="Copeland A."/>
            <person name="Lapidus A."/>
            <person name="Bruce D."/>
            <person name="Goodwin L."/>
            <person name="Pitluck S."/>
            <person name="Kyrpides N."/>
            <person name="Mavromatis K."/>
            <person name="Pagani I."/>
            <person name="Ivanova N."/>
            <person name="Mikhailova N."/>
            <person name="Lu M."/>
            <person name="Detter J.C."/>
            <person name="Tapia R."/>
            <person name="Han C."/>
            <person name="Land M."/>
            <person name="Hauser L."/>
            <person name="Markowitz V."/>
            <person name="Cheng J.-F."/>
            <person name="Hugenholtz P."/>
            <person name="Woyke T."/>
            <person name="Wu D."/>
            <person name="Spring S."/>
            <person name="Brambilla E."/>
            <person name="Klenk H.-P."/>
            <person name="Eisen J.A."/>
        </authorList>
    </citation>
    <scope>NUCLEOTIDE SEQUENCE [LARGE SCALE GENOMIC DNA]</scope>
    <source>
        <strain>SNP6</strain>
    </source>
</reference>
<evidence type="ECO:0000256" key="1">
    <source>
        <dbReference type="ARBA" id="ARBA00022448"/>
    </source>
</evidence>
<proteinExistence type="predicted"/>
<dbReference type="PANTHER" id="PTHR45663">
    <property type="entry name" value="GEO12009P1"/>
    <property type="match status" value="1"/>
</dbReference>
<dbReference type="RefSeq" id="WP_013682912.1">
    <property type="nucleotide sequence ID" value="NC_015320.1"/>
</dbReference>
<feature type="active site" description="Nucleophile" evidence="5">
    <location>
        <position position="27"/>
    </location>
</feature>
<dbReference type="InterPro" id="IPR013766">
    <property type="entry name" value="Thioredoxin_domain"/>
</dbReference>
<evidence type="ECO:0000256" key="5">
    <source>
        <dbReference type="PIRSR" id="PIRSR000077-1"/>
    </source>
</evidence>
<feature type="site" description="Contributes to redox potential value" evidence="5">
    <location>
        <position position="28"/>
    </location>
</feature>
<evidence type="ECO:0000259" key="7">
    <source>
        <dbReference type="PROSITE" id="PS51352"/>
    </source>
</evidence>
<feature type="domain" description="Thioredoxin" evidence="7">
    <location>
        <begin position="1"/>
        <end position="102"/>
    </location>
</feature>
<name>F2KNK8_ARCVS</name>
<dbReference type="InterPro" id="IPR017937">
    <property type="entry name" value="Thioredoxin_CS"/>
</dbReference>
<keyword evidence="3 6" id="KW-1015">Disulfide bond</keyword>
<dbReference type="PROSITE" id="PS51352">
    <property type="entry name" value="THIOREDOXIN_2"/>
    <property type="match status" value="1"/>
</dbReference>
<sequence length="106" mass="12081">MKEVNGNFKEIVNKDTLVVVDFYADWCGPCRFLTPVLEKLEKEFDGVEFVKVNVDRHRELAFEFGISSIPTVLMFHKGKIVNSFIGALPEAAVRVEIERALQLIQP</sequence>
<dbReference type="HOGENOM" id="CLU_090389_10_4_2"/>
<protein>
    <submittedName>
        <fullName evidence="8">Thioredoxin</fullName>
    </submittedName>
</protein>
<dbReference type="GO" id="GO:0005737">
    <property type="term" value="C:cytoplasm"/>
    <property type="evidence" value="ECO:0007669"/>
    <property type="project" value="TreeGrafter"/>
</dbReference>
<evidence type="ECO:0000313" key="9">
    <source>
        <dbReference type="Proteomes" id="UP000008136"/>
    </source>
</evidence>
<keyword evidence="4 6" id="KW-0676">Redox-active center</keyword>
<dbReference type="CDD" id="cd02947">
    <property type="entry name" value="TRX_family"/>
    <property type="match status" value="1"/>
</dbReference>
<accession>F2KNK8</accession>
<dbReference type="EMBL" id="CP002588">
    <property type="protein sequence ID" value="AEA46236.1"/>
    <property type="molecule type" value="Genomic_DNA"/>
</dbReference>
<feature type="site" description="Deprotonates C-terminal active site Cys" evidence="5">
    <location>
        <position position="21"/>
    </location>
</feature>
<dbReference type="NCBIfam" id="TIGR01068">
    <property type="entry name" value="thioredoxin"/>
    <property type="match status" value="1"/>
</dbReference>
<dbReference type="KEGG" id="ave:Arcve_0198"/>
<keyword evidence="1" id="KW-0813">Transport</keyword>
<dbReference type="GeneID" id="10393290"/>
<evidence type="ECO:0000256" key="6">
    <source>
        <dbReference type="PIRSR" id="PIRSR000077-4"/>
    </source>
</evidence>
<feature type="active site" description="Nucleophile" evidence="5">
    <location>
        <position position="30"/>
    </location>
</feature>
<dbReference type="eggNOG" id="arCOG01972">
    <property type="taxonomic scope" value="Archaea"/>
</dbReference>
<keyword evidence="2" id="KW-0249">Electron transport</keyword>
<dbReference type="OrthoDB" id="35385at2157"/>
<organism evidence="8 9">
    <name type="scientific">Archaeoglobus veneficus (strain DSM 11195 / SNP6)</name>
    <dbReference type="NCBI Taxonomy" id="693661"/>
    <lineage>
        <taxon>Archaea</taxon>
        <taxon>Methanobacteriati</taxon>
        <taxon>Methanobacteriota</taxon>
        <taxon>Archaeoglobi</taxon>
        <taxon>Archaeoglobales</taxon>
        <taxon>Archaeoglobaceae</taxon>
        <taxon>Archaeoglobus</taxon>
    </lineage>
</organism>
<dbReference type="Pfam" id="PF00085">
    <property type="entry name" value="Thioredoxin"/>
    <property type="match status" value="1"/>
</dbReference>
<feature type="disulfide bond" description="Redox-active" evidence="6">
    <location>
        <begin position="27"/>
        <end position="30"/>
    </location>
</feature>
<evidence type="ECO:0000313" key="8">
    <source>
        <dbReference type="EMBL" id="AEA46236.1"/>
    </source>
</evidence>